<gene>
    <name evidence="1" type="ORF">C1645_829588</name>
</gene>
<accession>A0A397SNQ7</accession>
<sequence length="89" mass="10580">MCKLHTYYITNAKRELPYYSTDTSENSLREKMIETIMGINIESQIFNMERRDSEDVTVVNQRRQTVLLASEHEDYDIEALIAREMEDNE</sequence>
<proteinExistence type="predicted"/>
<reference evidence="1 2" key="1">
    <citation type="submission" date="2018-06" db="EMBL/GenBank/DDBJ databases">
        <title>Comparative genomics reveals the genomic features of Rhizophagus irregularis, R. cerebriforme, R. diaphanum and Gigaspora rosea, and their symbiotic lifestyle signature.</title>
        <authorList>
            <person name="Morin E."/>
            <person name="San Clemente H."/>
            <person name="Chen E.C.H."/>
            <person name="De La Providencia I."/>
            <person name="Hainaut M."/>
            <person name="Kuo A."/>
            <person name="Kohler A."/>
            <person name="Murat C."/>
            <person name="Tang N."/>
            <person name="Roy S."/>
            <person name="Loubradou J."/>
            <person name="Henrissat B."/>
            <person name="Grigoriev I.V."/>
            <person name="Corradi N."/>
            <person name="Roux C."/>
            <person name="Martin F.M."/>
        </authorList>
    </citation>
    <scope>NUCLEOTIDE SEQUENCE [LARGE SCALE GENOMIC DNA]</scope>
    <source>
        <strain evidence="1 2">DAOM 227022</strain>
    </source>
</reference>
<name>A0A397SNQ7_9GLOM</name>
<protein>
    <submittedName>
        <fullName evidence="1">Uncharacterized protein</fullName>
    </submittedName>
</protein>
<dbReference type="Proteomes" id="UP000265703">
    <property type="component" value="Unassembled WGS sequence"/>
</dbReference>
<dbReference type="AlphaFoldDB" id="A0A397SNQ7"/>
<dbReference type="STRING" id="658196.A0A397SNQ7"/>
<dbReference type="OrthoDB" id="2400025at2759"/>
<keyword evidence="2" id="KW-1185">Reference proteome</keyword>
<organism evidence="1 2">
    <name type="scientific">Glomus cerebriforme</name>
    <dbReference type="NCBI Taxonomy" id="658196"/>
    <lineage>
        <taxon>Eukaryota</taxon>
        <taxon>Fungi</taxon>
        <taxon>Fungi incertae sedis</taxon>
        <taxon>Mucoromycota</taxon>
        <taxon>Glomeromycotina</taxon>
        <taxon>Glomeromycetes</taxon>
        <taxon>Glomerales</taxon>
        <taxon>Glomeraceae</taxon>
        <taxon>Glomus</taxon>
    </lineage>
</organism>
<comment type="caution">
    <text evidence="1">The sequence shown here is derived from an EMBL/GenBank/DDBJ whole genome shotgun (WGS) entry which is preliminary data.</text>
</comment>
<dbReference type="EMBL" id="QKYT01000375">
    <property type="protein sequence ID" value="RIA86246.1"/>
    <property type="molecule type" value="Genomic_DNA"/>
</dbReference>
<evidence type="ECO:0000313" key="1">
    <source>
        <dbReference type="EMBL" id="RIA86246.1"/>
    </source>
</evidence>
<evidence type="ECO:0000313" key="2">
    <source>
        <dbReference type="Proteomes" id="UP000265703"/>
    </source>
</evidence>